<evidence type="ECO:0000256" key="5">
    <source>
        <dbReference type="RuleBase" id="RU362116"/>
    </source>
</evidence>
<evidence type="ECO:0000313" key="11">
    <source>
        <dbReference type="Proteomes" id="UP000186002"/>
    </source>
</evidence>
<feature type="domain" description="Flagellar hook protein FlgE/F/G-like D1" evidence="9">
    <location>
        <begin position="82"/>
        <end position="150"/>
    </location>
</feature>
<dbReference type="PANTHER" id="PTHR30435">
    <property type="entry name" value="FLAGELLAR PROTEIN"/>
    <property type="match status" value="1"/>
</dbReference>
<dbReference type="Gene3D" id="2.60.98.20">
    <property type="entry name" value="Flagellar hook protein FlgE"/>
    <property type="match status" value="1"/>
</dbReference>
<dbReference type="InterPro" id="IPR001444">
    <property type="entry name" value="Flag_bb_rod_N"/>
</dbReference>
<organism evidence="10 11">
    <name type="scientific">Roseibium suaedae</name>
    <dbReference type="NCBI Taxonomy" id="735517"/>
    <lineage>
        <taxon>Bacteria</taxon>
        <taxon>Pseudomonadati</taxon>
        <taxon>Pseudomonadota</taxon>
        <taxon>Alphaproteobacteria</taxon>
        <taxon>Hyphomicrobiales</taxon>
        <taxon>Stappiaceae</taxon>
        <taxon>Roseibium</taxon>
    </lineage>
</organism>
<reference evidence="10 11" key="1">
    <citation type="submission" date="2016-11" db="EMBL/GenBank/DDBJ databases">
        <authorList>
            <person name="Jaros S."/>
            <person name="Januszkiewicz K."/>
            <person name="Wedrychowicz H."/>
        </authorList>
    </citation>
    <scope>NUCLEOTIDE SEQUENCE [LARGE SCALE GENOMIC DNA]</scope>
    <source>
        <strain evidence="10 11">DSM 22153</strain>
    </source>
</reference>
<protein>
    <recommendedName>
        <fullName evidence="3 5">Flagellar hook protein FlgE</fullName>
    </recommendedName>
</protein>
<dbReference type="GO" id="GO:0009424">
    <property type="term" value="C:bacterial-type flagellum hook"/>
    <property type="evidence" value="ECO:0007669"/>
    <property type="project" value="TreeGrafter"/>
</dbReference>
<dbReference type="NCBIfam" id="TIGR03506">
    <property type="entry name" value="FlgEFG_subfam"/>
    <property type="match status" value="1"/>
</dbReference>
<dbReference type="NCBIfam" id="NF004242">
    <property type="entry name" value="PRK05682.2-1"/>
    <property type="match status" value="1"/>
</dbReference>
<evidence type="ECO:0000313" key="10">
    <source>
        <dbReference type="EMBL" id="SHM37929.1"/>
    </source>
</evidence>
<dbReference type="RefSeq" id="WP_073013461.1">
    <property type="nucleotide sequence ID" value="NZ_FRBW01000002.1"/>
</dbReference>
<comment type="subcellular location">
    <subcellularLocation>
        <location evidence="1 5">Bacterial flagellum basal body</location>
    </subcellularLocation>
</comment>
<keyword evidence="11" id="KW-1185">Reference proteome</keyword>
<feature type="domain" description="Flagellar hook protein FlgE D2" evidence="8">
    <location>
        <begin position="168"/>
        <end position="297"/>
    </location>
</feature>
<evidence type="ECO:0000259" key="6">
    <source>
        <dbReference type="Pfam" id="PF00460"/>
    </source>
</evidence>
<dbReference type="InterPro" id="IPR011491">
    <property type="entry name" value="FlgE_D2"/>
</dbReference>
<dbReference type="GO" id="GO:0071978">
    <property type="term" value="P:bacterial-type flagellum-dependent swarming motility"/>
    <property type="evidence" value="ECO:0007669"/>
    <property type="project" value="TreeGrafter"/>
</dbReference>
<comment type="function">
    <text evidence="5">A flexible structure which links the flagellar filament to the drive apparatus in the basal body.</text>
</comment>
<evidence type="ECO:0000259" key="8">
    <source>
        <dbReference type="Pfam" id="PF07559"/>
    </source>
</evidence>
<evidence type="ECO:0000259" key="9">
    <source>
        <dbReference type="Pfam" id="PF22692"/>
    </source>
</evidence>
<dbReference type="Pfam" id="PF22692">
    <property type="entry name" value="LlgE_F_G_D1"/>
    <property type="match status" value="1"/>
</dbReference>
<dbReference type="InterPro" id="IPR037058">
    <property type="entry name" value="Falgellar_hook_FlgE_sf"/>
</dbReference>
<keyword evidence="10" id="KW-0969">Cilium</keyword>
<evidence type="ECO:0000256" key="2">
    <source>
        <dbReference type="ARBA" id="ARBA00009677"/>
    </source>
</evidence>
<dbReference type="InterPro" id="IPR010930">
    <property type="entry name" value="Flg_bb/hook_C_dom"/>
</dbReference>
<feature type="domain" description="Flagellar basal-body/hook protein C-terminal" evidence="7">
    <location>
        <begin position="373"/>
        <end position="415"/>
    </location>
</feature>
<dbReference type="Pfam" id="PF06429">
    <property type="entry name" value="Flg_bbr_C"/>
    <property type="match status" value="1"/>
</dbReference>
<gene>
    <name evidence="10" type="ORF">SAMN05444272_2486</name>
</gene>
<accession>A0A1M7IB93</accession>
<proteinExistence type="inferred from homology"/>
<keyword evidence="10" id="KW-0282">Flagellum</keyword>
<evidence type="ECO:0000256" key="1">
    <source>
        <dbReference type="ARBA" id="ARBA00004117"/>
    </source>
</evidence>
<dbReference type="InterPro" id="IPR037925">
    <property type="entry name" value="FlgE/F/G-like"/>
</dbReference>
<dbReference type="OrthoDB" id="8372879at2"/>
<evidence type="ECO:0000256" key="3">
    <source>
        <dbReference type="ARBA" id="ARBA00019015"/>
    </source>
</evidence>
<dbReference type="SUPFAM" id="SSF117143">
    <property type="entry name" value="Flagellar hook protein flgE"/>
    <property type="match status" value="1"/>
</dbReference>
<dbReference type="Proteomes" id="UP000186002">
    <property type="component" value="Unassembled WGS sequence"/>
</dbReference>
<dbReference type="GO" id="GO:0005829">
    <property type="term" value="C:cytosol"/>
    <property type="evidence" value="ECO:0007669"/>
    <property type="project" value="TreeGrafter"/>
</dbReference>
<dbReference type="InterPro" id="IPR020013">
    <property type="entry name" value="Flagellar_FlgE/F/G"/>
</dbReference>
<dbReference type="InterPro" id="IPR053967">
    <property type="entry name" value="LlgE_F_G-like_D1"/>
</dbReference>
<name>A0A1M7IB93_9HYPH</name>
<sequence>MSLMGAINSAISALYAQSQALSNISDNLANSETTAYKSTNTSFSSLVAGSGSSSSGGVTATTRSNITEQGLLVASSSSTDLAIEGDGFFVVSNDTDGGQTYYTRNGEFEVDEEGYLVNDGYYLMGWATDADGDVIGGTSESSLVAIDIDSVKSSVDATSEVSFQANLPADAAVGDSFETTFEVYDSLGTSSTVSVTWTKTAENTWSMEVGDPELSSSGETIGTSSTSAIEIVFNDDGTLASTDPSPAEFTISGWTTGAADSTISLDLGTVGSADGLSQYASDDTDPDIEIQQITQDGLAYGSLTSIEISDDGSVTAFFDNGEERVIYKIPVATFANANGLTELSDGVYARSSASGNSTLHEAGEGGAGTINGGWLEASTTDTSEEFSSMLSAQQAYSASSQIMSTASDMFDTLLDAVR</sequence>
<evidence type="ECO:0000256" key="4">
    <source>
        <dbReference type="ARBA" id="ARBA00023143"/>
    </source>
</evidence>
<dbReference type="STRING" id="735517.SAMN05444272_2486"/>
<evidence type="ECO:0000259" key="7">
    <source>
        <dbReference type="Pfam" id="PF06429"/>
    </source>
</evidence>
<comment type="similarity">
    <text evidence="2 5">Belongs to the flagella basal body rod proteins family.</text>
</comment>
<dbReference type="Pfam" id="PF07559">
    <property type="entry name" value="FlgE_D2"/>
    <property type="match status" value="1"/>
</dbReference>
<dbReference type="Pfam" id="PF00460">
    <property type="entry name" value="Flg_bb_rod"/>
    <property type="match status" value="1"/>
</dbReference>
<feature type="domain" description="Flagellar basal body rod protein N-terminal" evidence="6">
    <location>
        <begin position="7"/>
        <end position="37"/>
    </location>
</feature>
<dbReference type="GO" id="GO:0009425">
    <property type="term" value="C:bacterial-type flagellum basal body"/>
    <property type="evidence" value="ECO:0007669"/>
    <property type="project" value="UniProtKB-SubCell"/>
</dbReference>
<keyword evidence="4 5" id="KW-0975">Bacterial flagellum</keyword>
<dbReference type="AlphaFoldDB" id="A0A1M7IB93"/>
<keyword evidence="10" id="KW-0966">Cell projection</keyword>
<dbReference type="EMBL" id="FRBW01000002">
    <property type="protein sequence ID" value="SHM37929.1"/>
    <property type="molecule type" value="Genomic_DNA"/>
</dbReference>
<dbReference type="PANTHER" id="PTHR30435:SF1">
    <property type="entry name" value="FLAGELLAR HOOK PROTEIN FLGE"/>
    <property type="match status" value="1"/>
</dbReference>